<proteinExistence type="predicted"/>
<dbReference type="Proteomes" id="UP001352852">
    <property type="component" value="Unassembled WGS sequence"/>
</dbReference>
<evidence type="ECO:0000313" key="2">
    <source>
        <dbReference type="Proteomes" id="UP001352852"/>
    </source>
</evidence>
<keyword evidence="2" id="KW-1185">Reference proteome</keyword>
<organism evidence="1 2">
    <name type="scientific">Characodon lateralis</name>
    <dbReference type="NCBI Taxonomy" id="208331"/>
    <lineage>
        <taxon>Eukaryota</taxon>
        <taxon>Metazoa</taxon>
        <taxon>Chordata</taxon>
        <taxon>Craniata</taxon>
        <taxon>Vertebrata</taxon>
        <taxon>Euteleostomi</taxon>
        <taxon>Actinopterygii</taxon>
        <taxon>Neopterygii</taxon>
        <taxon>Teleostei</taxon>
        <taxon>Neoteleostei</taxon>
        <taxon>Acanthomorphata</taxon>
        <taxon>Ovalentaria</taxon>
        <taxon>Atherinomorphae</taxon>
        <taxon>Cyprinodontiformes</taxon>
        <taxon>Goodeidae</taxon>
        <taxon>Characodon</taxon>
    </lineage>
</organism>
<reference evidence="1 2" key="1">
    <citation type="submission" date="2021-06" db="EMBL/GenBank/DDBJ databases">
        <authorList>
            <person name="Palmer J.M."/>
        </authorList>
    </citation>
    <scope>NUCLEOTIDE SEQUENCE [LARGE SCALE GENOMIC DNA]</scope>
    <source>
        <strain evidence="1 2">CL_MEX2019</strain>
        <tissue evidence="1">Muscle</tissue>
    </source>
</reference>
<comment type="caution">
    <text evidence="1">The sequence shown here is derived from an EMBL/GenBank/DDBJ whole genome shotgun (WGS) entry which is preliminary data.</text>
</comment>
<accession>A0ABU7DBW6</accession>
<gene>
    <name evidence="1" type="ORF">CHARACLAT_017467</name>
</gene>
<evidence type="ECO:0000313" key="1">
    <source>
        <dbReference type="EMBL" id="MED6271168.1"/>
    </source>
</evidence>
<sequence length="130" mass="14398">MVLGTPCNKRVSSTLDILKKLQRKSRGAVVTQAENRILLLGGDHTDSPPSLLALLLAGYDACLRLLYFLHSRTLYNEAGLWLIGRVTLRDLKGDLEIRSTFQGWMLTCVPAGTVPGKKQSYLAPQTALWM</sequence>
<name>A0ABU7DBW6_9TELE</name>
<dbReference type="EMBL" id="JAHUTJ010017864">
    <property type="protein sequence ID" value="MED6271168.1"/>
    <property type="molecule type" value="Genomic_DNA"/>
</dbReference>
<protein>
    <submittedName>
        <fullName evidence="1">Uncharacterized protein</fullName>
    </submittedName>
</protein>